<keyword evidence="3" id="KW-0067">ATP-binding</keyword>
<evidence type="ECO:0000256" key="2">
    <source>
        <dbReference type="ARBA" id="ARBA00022741"/>
    </source>
</evidence>
<evidence type="ECO:0000313" key="4">
    <source>
        <dbReference type="EMBL" id="AAZ16486.1"/>
    </source>
</evidence>
<reference evidence="4" key="1">
    <citation type="submission" date="2005-06" db="EMBL/GenBank/DDBJ databases">
        <title>Expression of heat shock proteins in the intertidal sponge Tetilla mutabilis.</title>
        <authorList>
            <person name="Gomez S."/>
            <person name="Garcia-Gasca A."/>
        </authorList>
    </citation>
    <scope>NUCLEOTIDE SEQUENCE</scope>
</reference>
<accession>Q45US4</accession>
<dbReference type="Gene3D" id="3.30.420.40">
    <property type="match status" value="1"/>
</dbReference>
<evidence type="ECO:0000256" key="1">
    <source>
        <dbReference type="ARBA" id="ARBA00007381"/>
    </source>
</evidence>
<evidence type="ECO:0000256" key="3">
    <source>
        <dbReference type="ARBA" id="ARBA00022840"/>
    </source>
</evidence>
<dbReference type="AlphaFoldDB" id="Q45US4"/>
<gene>
    <name evidence="4" type="primary">Hsp70</name>
</gene>
<dbReference type="Pfam" id="PF00012">
    <property type="entry name" value="HSP70"/>
    <property type="match status" value="1"/>
</dbReference>
<dbReference type="GO" id="GO:0140662">
    <property type="term" value="F:ATP-dependent protein folding chaperone"/>
    <property type="evidence" value="ECO:0007669"/>
    <property type="project" value="InterPro"/>
</dbReference>
<comment type="similarity">
    <text evidence="1">Belongs to the heat shock protein 70 family.</text>
</comment>
<feature type="non-terminal residue" evidence="4">
    <location>
        <position position="1"/>
    </location>
</feature>
<dbReference type="GO" id="GO:0005524">
    <property type="term" value="F:ATP binding"/>
    <property type="evidence" value="ECO:0007669"/>
    <property type="project" value="UniProtKB-KW"/>
</dbReference>
<protein>
    <submittedName>
        <fullName evidence="4">Heat shock protein 70-like protein</fullName>
    </submittedName>
</protein>
<sequence>IGRSINDAVVTVPAYFNDSSVRPQRRWHISGLNVFDHYMSTAAAIAYGPLDKKVEKKNH</sequence>
<keyword evidence="2" id="KW-0547">Nucleotide-binding</keyword>
<organism evidence="4">
    <name type="scientific">Tetilla mutabilis</name>
    <dbReference type="NCBI Taxonomy" id="337053"/>
    <lineage>
        <taxon>Eukaryota</taxon>
        <taxon>Metazoa</taxon>
        <taxon>Porifera</taxon>
        <taxon>Demospongiae</taxon>
        <taxon>Heteroscleromorpha</taxon>
        <taxon>Tetractinellida</taxon>
        <taxon>Spirophorina</taxon>
        <taxon>Tetillidae</taxon>
        <taxon>Tetilla</taxon>
    </lineage>
</organism>
<name>Q45US4_9METZ</name>
<dbReference type="FunFam" id="3.30.420.40:FF:000028">
    <property type="entry name" value="heat shock 70 kDa protein-like"/>
    <property type="match status" value="1"/>
</dbReference>
<proteinExistence type="evidence at transcript level"/>
<feature type="non-terminal residue" evidence="4">
    <location>
        <position position="59"/>
    </location>
</feature>
<dbReference type="EMBL" id="DQ113421">
    <property type="protein sequence ID" value="AAZ16486.1"/>
    <property type="molecule type" value="mRNA"/>
</dbReference>
<dbReference type="InterPro" id="IPR013126">
    <property type="entry name" value="Hsp_70_fam"/>
</dbReference>
<keyword evidence="4" id="KW-0346">Stress response</keyword>